<evidence type="ECO:0000256" key="6">
    <source>
        <dbReference type="ARBA" id="ARBA00023136"/>
    </source>
</evidence>
<dbReference type="Proteomes" id="UP000757890">
    <property type="component" value="Unassembled WGS sequence"/>
</dbReference>
<feature type="transmembrane region" description="Helical" evidence="7">
    <location>
        <begin position="125"/>
        <end position="147"/>
    </location>
</feature>
<evidence type="ECO:0000259" key="8">
    <source>
        <dbReference type="PROSITE" id="PS50928"/>
    </source>
</evidence>
<accession>A0A930FQL6</accession>
<organism evidence="9 10">
    <name type="scientific">Dialister invisus</name>
    <dbReference type="NCBI Taxonomy" id="218538"/>
    <lineage>
        <taxon>Bacteria</taxon>
        <taxon>Bacillati</taxon>
        <taxon>Bacillota</taxon>
        <taxon>Negativicutes</taxon>
        <taxon>Veillonellales</taxon>
        <taxon>Veillonellaceae</taxon>
        <taxon>Dialister</taxon>
    </lineage>
</organism>
<dbReference type="SUPFAM" id="SSF161098">
    <property type="entry name" value="MetI-like"/>
    <property type="match status" value="1"/>
</dbReference>
<dbReference type="InterPro" id="IPR035906">
    <property type="entry name" value="MetI-like_sf"/>
</dbReference>
<evidence type="ECO:0000256" key="2">
    <source>
        <dbReference type="ARBA" id="ARBA00022448"/>
    </source>
</evidence>
<gene>
    <name evidence="9" type="ORF">HXL70_02190</name>
</gene>
<sequence length="314" mass="34407">MIFLLISITMISFFLITSSPMNPVDSYLGEISISEEQRAKIEEEWGLNKSPVERYITWGTHFISGDMGDSISYHEPVSKVLKERFQASLILMGTAWILSGILGFTLGVISGTYKGSILDNIIKTVSLLFASTPVFWIGLVMLVIFAVELQWFPLGLAAPAGKLSSQVTVMERLHHLILPALTLSISEISYICLHTRQKLIDIMESDYVLFAKARGESTKQIIMRHGLRNICLPAVTLQFAYISELFGGSVLAEQVFSYPGLGNAATHAGLHGDAPMLLGVAVFSALFVFAGNMMANIAYGIIDPRIREGGNLDA</sequence>
<protein>
    <submittedName>
        <fullName evidence="9">ABC transporter permease</fullName>
    </submittedName>
</protein>
<keyword evidence="4 7" id="KW-0812">Transmembrane</keyword>
<keyword evidence="3" id="KW-1003">Cell membrane</keyword>
<name>A0A930FQL6_9FIRM</name>
<dbReference type="EMBL" id="JABZMK010000003">
    <property type="protein sequence ID" value="MBF1128837.1"/>
    <property type="molecule type" value="Genomic_DNA"/>
</dbReference>
<feature type="transmembrane region" description="Helical" evidence="7">
    <location>
        <begin position="89"/>
        <end position="113"/>
    </location>
</feature>
<dbReference type="PANTHER" id="PTHR43163:SF6">
    <property type="entry name" value="DIPEPTIDE TRANSPORT SYSTEM PERMEASE PROTEIN DPPB-RELATED"/>
    <property type="match status" value="1"/>
</dbReference>
<proteinExistence type="inferred from homology"/>
<evidence type="ECO:0000256" key="7">
    <source>
        <dbReference type="RuleBase" id="RU363032"/>
    </source>
</evidence>
<keyword evidence="6 7" id="KW-0472">Membrane</keyword>
<evidence type="ECO:0000256" key="3">
    <source>
        <dbReference type="ARBA" id="ARBA00022475"/>
    </source>
</evidence>
<feature type="domain" description="ABC transmembrane type-1" evidence="8">
    <location>
        <begin position="85"/>
        <end position="299"/>
    </location>
</feature>
<reference evidence="9" key="1">
    <citation type="submission" date="2020-04" db="EMBL/GenBank/DDBJ databases">
        <title>Deep metagenomics examines the oral microbiome during advanced dental caries in children, revealing novel taxa and co-occurrences with host molecules.</title>
        <authorList>
            <person name="Baker J.L."/>
            <person name="Morton J.T."/>
            <person name="Dinis M."/>
            <person name="Alvarez R."/>
            <person name="Tran N.C."/>
            <person name="Knight R."/>
            <person name="Edlund A."/>
        </authorList>
    </citation>
    <scope>NUCLEOTIDE SEQUENCE</scope>
    <source>
        <strain evidence="9">JCVI_32_bin.14</strain>
    </source>
</reference>
<evidence type="ECO:0000313" key="9">
    <source>
        <dbReference type="EMBL" id="MBF1128837.1"/>
    </source>
</evidence>
<feature type="transmembrane region" description="Helical" evidence="7">
    <location>
        <begin position="276"/>
        <end position="302"/>
    </location>
</feature>
<dbReference type="PANTHER" id="PTHR43163">
    <property type="entry name" value="DIPEPTIDE TRANSPORT SYSTEM PERMEASE PROTEIN DPPB-RELATED"/>
    <property type="match status" value="1"/>
</dbReference>
<dbReference type="Pfam" id="PF00528">
    <property type="entry name" value="BPD_transp_1"/>
    <property type="match status" value="1"/>
</dbReference>
<dbReference type="AlphaFoldDB" id="A0A930FQL6"/>
<feature type="transmembrane region" description="Helical" evidence="7">
    <location>
        <begin position="173"/>
        <end position="193"/>
    </location>
</feature>
<dbReference type="Gene3D" id="1.10.3720.10">
    <property type="entry name" value="MetI-like"/>
    <property type="match status" value="1"/>
</dbReference>
<comment type="similarity">
    <text evidence="7">Belongs to the binding-protein-dependent transport system permease family.</text>
</comment>
<keyword evidence="2 7" id="KW-0813">Transport</keyword>
<evidence type="ECO:0000256" key="1">
    <source>
        <dbReference type="ARBA" id="ARBA00004651"/>
    </source>
</evidence>
<keyword evidence="5 7" id="KW-1133">Transmembrane helix</keyword>
<comment type="subcellular location">
    <subcellularLocation>
        <location evidence="1 7">Cell membrane</location>
        <topology evidence="1 7">Multi-pass membrane protein</topology>
    </subcellularLocation>
</comment>
<evidence type="ECO:0000256" key="4">
    <source>
        <dbReference type="ARBA" id="ARBA00022692"/>
    </source>
</evidence>
<dbReference type="InterPro" id="IPR000515">
    <property type="entry name" value="MetI-like"/>
</dbReference>
<evidence type="ECO:0000256" key="5">
    <source>
        <dbReference type="ARBA" id="ARBA00022989"/>
    </source>
</evidence>
<feature type="transmembrane region" description="Helical" evidence="7">
    <location>
        <begin position="230"/>
        <end position="256"/>
    </location>
</feature>
<dbReference type="PROSITE" id="PS50928">
    <property type="entry name" value="ABC_TM1"/>
    <property type="match status" value="1"/>
</dbReference>
<dbReference type="CDD" id="cd06261">
    <property type="entry name" value="TM_PBP2"/>
    <property type="match status" value="1"/>
</dbReference>
<dbReference type="GO" id="GO:0055085">
    <property type="term" value="P:transmembrane transport"/>
    <property type="evidence" value="ECO:0007669"/>
    <property type="project" value="InterPro"/>
</dbReference>
<evidence type="ECO:0000313" key="10">
    <source>
        <dbReference type="Proteomes" id="UP000757890"/>
    </source>
</evidence>
<comment type="caution">
    <text evidence="9">The sequence shown here is derived from an EMBL/GenBank/DDBJ whole genome shotgun (WGS) entry which is preliminary data.</text>
</comment>
<dbReference type="GO" id="GO:0005886">
    <property type="term" value="C:plasma membrane"/>
    <property type="evidence" value="ECO:0007669"/>
    <property type="project" value="UniProtKB-SubCell"/>
</dbReference>